<accession>A0A8J7Z3T8</accession>
<proteinExistence type="predicted"/>
<keyword evidence="2" id="KW-1185">Reference proteome</keyword>
<dbReference type="AlphaFoldDB" id="A0A8J7Z3T8"/>
<evidence type="ECO:0000313" key="1">
    <source>
        <dbReference type="EMBL" id="NDJ19462.1"/>
    </source>
</evidence>
<name>A0A8J7Z3T8_9CYAN</name>
<dbReference type="Proteomes" id="UP000646053">
    <property type="component" value="Unassembled WGS sequence"/>
</dbReference>
<protein>
    <submittedName>
        <fullName evidence="1">Uncharacterized protein</fullName>
    </submittedName>
</protein>
<evidence type="ECO:0000313" key="2">
    <source>
        <dbReference type="Proteomes" id="UP000646053"/>
    </source>
</evidence>
<organism evidence="1 2">
    <name type="scientific">Myxacorys almedinensis A</name>
    <dbReference type="NCBI Taxonomy" id="2690445"/>
    <lineage>
        <taxon>Bacteria</taxon>
        <taxon>Bacillati</taxon>
        <taxon>Cyanobacteriota</taxon>
        <taxon>Cyanophyceae</taxon>
        <taxon>Leptolyngbyales</taxon>
        <taxon>Leptolyngbyaceae</taxon>
        <taxon>Myxacorys</taxon>
        <taxon>Myxacorys almedinensis</taxon>
    </lineage>
</organism>
<comment type="caution">
    <text evidence="1">The sequence shown here is derived from an EMBL/GenBank/DDBJ whole genome shotgun (WGS) entry which is preliminary data.</text>
</comment>
<reference evidence="1" key="1">
    <citation type="submission" date="2019-12" db="EMBL/GenBank/DDBJ databases">
        <title>High-Quality draft genome sequences of three cyanobacteria isolated from the limestone walls of the Old Cathedral of Coimbra.</title>
        <authorList>
            <person name="Tiago I."/>
            <person name="Soares F."/>
            <person name="Portugal A."/>
        </authorList>
    </citation>
    <scope>NUCLEOTIDE SEQUENCE</scope>
    <source>
        <strain evidence="1">A</strain>
    </source>
</reference>
<gene>
    <name evidence="1" type="ORF">GS601_19590</name>
</gene>
<sequence>MTLIQTVRSRCKKPQRVQRQFWLIRIWLKLLDNRNGYREPVIRQHRDRQGREWWLAYDPVCNRTLYSSSEAEARLWLDQLRPF</sequence>
<dbReference type="EMBL" id="WVIE01000031">
    <property type="protein sequence ID" value="NDJ19462.1"/>
    <property type="molecule type" value="Genomic_DNA"/>
</dbReference>
<dbReference type="RefSeq" id="WP_162424990.1">
    <property type="nucleotide sequence ID" value="NZ_WVIE01000031.1"/>
</dbReference>